<dbReference type="GO" id="GO:0043130">
    <property type="term" value="F:ubiquitin binding"/>
    <property type="evidence" value="ECO:0007669"/>
    <property type="project" value="InterPro"/>
</dbReference>
<dbReference type="Pfam" id="PF00018">
    <property type="entry name" value="SH3_1"/>
    <property type="match status" value="1"/>
</dbReference>
<dbReference type="InterPro" id="IPR050670">
    <property type="entry name" value="STAM"/>
</dbReference>
<proteinExistence type="inferred from homology"/>
<dbReference type="InterPro" id="IPR001452">
    <property type="entry name" value="SH3_domain"/>
</dbReference>
<dbReference type="WBParaSite" id="Gr19_v10_g11231.t1">
    <property type="protein sequence ID" value="Gr19_v10_g11231.t1"/>
    <property type="gene ID" value="Gr19_v10_g11231"/>
</dbReference>
<evidence type="ECO:0000256" key="1">
    <source>
        <dbReference type="ARBA" id="ARBA00004177"/>
    </source>
</evidence>
<evidence type="ECO:0000256" key="4">
    <source>
        <dbReference type="ARBA" id="ARBA00022448"/>
    </source>
</evidence>
<dbReference type="Gene3D" id="1.25.40.90">
    <property type="match status" value="1"/>
</dbReference>
<evidence type="ECO:0000313" key="11">
    <source>
        <dbReference type="Proteomes" id="UP000887572"/>
    </source>
</evidence>
<dbReference type="PROSITE" id="PS50002">
    <property type="entry name" value="SH3"/>
    <property type="match status" value="1"/>
</dbReference>
<evidence type="ECO:0000259" key="10">
    <source>
        <dbReference type="PROSITE" id="PS50179"/>
    </source>
</evidence>
<dbReference type="InterPro" id="IPR008942">
    <property type="entry name" value="ENTH_VHS"/>
</dbReference>
<dbReference type="Gene3D" id="1.20.5.1940">
    <property type="match status" value="1"/>
</dbReference>
<keyword evidence="11" id="KW-1185">Reference proteome</keyword>
<dbReference type="PRINTS" id="PR00452">
    <property type="entry name" value="SH3DOMAIN"/>
</dbReference>
<dbReference type="SMART" id="SM00726">
    <property type="entry name" value="UIM"/>
    <property type="match status" value="1"/>
</dbReference>
<feature type="region of interest" description="Disordered" evidence="8">
    <location>
        <begin position="417"/>
        <end position="449"/>
    </location>
</feature>
<dbReference type="AlphaFoldDB" id="A0A914GTL3"/>
<dbReference type="GO" id="GO:0035091">
    <property type="term" value="F:phosphatidylinositol binding"/>
    <property type="evidence" value="ECO:0007669"/>
    <property type="project" value="InterPro"/>
</dbReference>
<dbReference type="InterPro" id="IPR002014">
    <property type="entry name" value="VHS_dom"/>
</dbReference>
<dbReference type="InterPro" id="IPR036028">
    <property type="entry name" value="SH3-like_dom_sf"/>
</dbReference>
<dbReference type="PROSITE" id="PS50179">
    <property type="entry name" value="VHS"/>
    <property type="match status" value="1"/>
</dbReference>
<dbReference type="SMART" id="SM00326">
    <property type="entry name" value="SH3"/>
    <property type="match status" value="1"/>
</dbReference>
<dbReference type="GO" id="GO:0033565">
    <property type="term" value="C:ESCRT-0 complex"/>
    <property type="evidence" value="ECO:0007669"/>
    <property type="project" value="TreeGrafter"/>
</dbReference>
<evidence type="ECO:0000256" key="5">
    <source>
        <dbReference type="ARBA" id="ARBA00022753"/>
    </source>
</evidence>
<keyword evidence="5" id="KW-0967">Endosome</keyword>
<feature type="domain" description="VHS" evidence="10">
    <location>
        <begin position="18"/>
        <end position="166"/>
    </location>
</feature>
<accession>A0A914GTL3</accession>
<name>A0A914GTL3_GLORO</name>
<dbReference type="SUPFAM" id="SSF48464">
    <property type="entry name" value="ENTH/VHS domain"/>
    <property type="match status" value="1"/>
</dbReference>
<organism evidence="11 12">
    <name type="scientific">Globodera rostochiensis</name>
    <name type="common">Golden nematode worm</name>
    <name type="synonym">Heterodera rostochiensis</name>
    <dbReference type="NCBI Taxonomy" id="31243"/>
    <lineage>
        <taxon>Eukaryota</taxon>
        <taxon>Metazoa</taxon>
        <taxon>Ecdysozoa</taxon>
        <taxon>Nematoda</taxon>
        <taxon>Chromadorea</taxon>
        <taxon>Rhabditida</taxon>
        <taxon>Tylenchina</taxon>
        <taxon>Tylenchomorpha</taxon>
        <taxon>Tylenchoidea</taxon>
        <taxon>Heteroderidae</taxon>
        <taxon>Heteroderinae</taxon>
        <taxon>Globodera</taxon>
    </lineage>
</organism>
<dbReference type="Pfam" id="PF00790">
    <property type="entry name" value="VHS"/>
    <property type="match status" value="1"/>
</dbReference>
<keyword evidence="6" id="KW-0653">Protein transport</keyword>
<dbReference type="SUPFAM" id="SSF50044">
    <property type="entry name" value="SH3-domain"/>
    <property type="match status" value="1"/>
</dbReference>
<evidence type="ECO:0000256" key="8">
    <source>
        <dbReference type="SAM" id="MobiDB-lite"/>
    </source>
</evidence>
<evidence type="ECO:0000256" key="6">
    <source>
        <dbReference type="ARBA" id="ARBA00022927"/>
    </source>
</evidence>
<dbReference type="Pfam" id="PF02809">
    <property type="entry name" value="UIM"/>
    <property type="match status" value="1"/>
</dbReference>
<comment type="similarity">
    <text evidence="2">Belongs to the STAM family.</text>
</comment>
<evidence type="ECO:0000256" key="3">
    <source>
        <dbReference type="ARBA" id="ARBA00022443"/>
    </source>
</evidence>
<evidence type="ECO:0000256" key="2">
    <source>
        <dbReference type="ARBA" id="ARBA00009666"/>
    </source>
</evidence>
<sequence>MPIFGDPSSPYDEPVEKATAETMTGENWTLMFDICDRVTTEGPRACKQCLLSVRKRLNHRDPHVVLLALSLLDCLWNNCGSHFRREVSSKDFVGELNYKCTNVGVEQRGTQTKSKGPKIVKSNRVVAERARSLVKKWAENECTKDGSLSLIESLYRDIRDQGLSFEPDPATQKKKAVVSNDPNVVSSEQEEADIAKAIALSLQEGGKQQQLPQQNCYPSFANTTLSQNGLHAAAQNKSHGNKVKALYDFEAVEDNELSFLAGELIIVHDDSDQNWWRGSTERGGGASGLFPASFVTEEDNVQISGELFTERNGPEASETETCIELIESCDPAADPSDDPTELPFLEQMSKAQAPLIDQKLVKIDKQLNMLAEVDIAIREVLTAYDTAVQQVAMPTVSAVGPLPPAGIPPFVSYTAPSVPPTPVPSSASISSPSYPPHWAMTGQWQQQNQ</sequence>
<dbReference type="Proteomes" id="UP000887572">
    <property type="component" value="Unplaced"/>
</dbReference>
<keyword evidence="3 7" id="KW-0728">SH3 domain</keyword>
<dbReference type="PANTHER" id="PTHR45929:SF3">
    <property type="entry name" value="JAK PATHWAY SIGNAL TRANSDUCTION ADAPTOR MOLECULE"/>
    <property type="match status" value="1"/>
</dbReference>
<reference evidence="12" key="1">
    <citation type="submission" date="2022-11" db="UniProtKB">
        <authorList>
            <consortium name="WormBaseParasite"/>
        </authorList>
    </citation>
    <scope>IDENTIFICATION</scope>
</reference>
<evidence type="ECO:0000256" key="7">
    <source>
        <dbReference type="PROSITE-ProRule" id="PRU00192"/>
    </source>
</evidence>
<keyword evidence="4" id="KW-0813">Transport</keyword>
<evidence type="ECO:0000259" key="9">
    <source>
        <dbReference type="PROSITE" id="PS50002"/>
    </source>
</evidence>
<protein>
    <submittedName>
        <fullName evidence="12">Signal transducing adapter molecule 1</fullName>
    </submittedName>
</protein>
<feature type="domain" description="SH3" evidence="9">
    <location>
        <begin position="238"/>
        <end position="300"/>
    </location>
</feature>
<dbReference type="PROSITE" id="PS50330">
    <property type="entry name" value="UIM"/>
    <property type="match status" value="1"/>
</dbReference>
<dbReference type="Gene3D" id="2.30.30.40">
    <property type="entry name" value="SH3 Domains"/>
    <property type="match status" value="1"/>
</dbReference>
<dbReference type="GO" id="GO:0043328">
    <property type="term" value="P:protein transport to vacuole involved in ubiquitin-dependent protein catabolic process via the multivesicular body sorting pathway"/>
    <property type="evidence" value="ECO:0007669"/>
    <property type="project" value="TreeGrafter"/>
</dbReference>
<dbReference type="InterPro" id="IPR003903">
    <property type="entry name" value="UIM_dom"/>
</dbReference>
<dbReference type="SMART" id="SM00288">
    <property type="entry name" value="VHS"/>
    <property type="match status" value="1"/>
</dbReference>
<dbReference type="PANTHER" id="PTHR45929">
    <property type="entry name" value="JAK PATHWAY SIGNAL TRANSDUCTION ADAPTOR MOLECULE"/>
    <property type="match status" value="1"/>
</dbReference>
<comment type="subcellular location">
    <subcellularLocation>
        <location evidence="1">Endosome</location>
    </subcellularLocation>
</comment>
<evidence type="ECO:0000313" key="12">
    <source>
        <dbReference type="WBParaSite" id="Gr19_v10_g11231.t1"/>
    </source>
</evidence>